<dbReference type="OrthoDB" id="696276at2759"/>
<feature type="compositionally biased region" description="Polar residues" evidence="3">
    <location>
        <begin position="91"/>
        <end position="101"/>
    </location>
</feature>
<dbReference type="PANTHER" id="PTHR33172:SF91">
    <property type="entry name" value="PROTEIN OXIDATIVE STRESS 3 LIKE 5"/>
    <property type="match status" value="1"/>
</dbReference>
<organism evidence="4 5">
    <name type="scientific">Papaver somniferum</name>
    <name type="common">Opium poppy</name>
    <dbReference type="NCBI Taxonomy" id="3469"/>
    <lineage>
        <taxon>Eukaryota</taxon>
        <taxon>Viridiplantae</taxon>
        <taxon>Streptophyta</taxon>
        <taxon>Embryophyta</taxon>
        <taxon>Tracheophyta</taxon>
        <taxon>Spermatophyta</taxon>
        <taxon>Magnoliopsida</taxon>
        <taxon>Ranunculales</taxon>
        <taxon>Papaveraceae</taxon>
        <taxon>Papaveroideae</taxon>
        <taxon>Papaver</taxon>
    </lineage>
</organism>
<feature type="region of interest" description="Disordered" evidence="3">
    <location>
        <begin position="62"/>
        <end position="101"/>
    </location>
</feature>
<feature type="region of interest" description="Disordered" evidence="3">
    <location>
        <begin position="1"/>
        <end position="32"/>
    </location>
</feature>
<feature type="region of interest" description="Disordered" evidence="3">
    <location>
        <begin position="38"/>
        <end position="57"/>
    </location>
</feature>
<dbReference type="Gramene" id="RZC71204">
    <property type="protein sequence ID" value="RZC71204"/>
    <property type="gene ID" value="C5167_034424"/>
</dbReference>
<name>A0A4Y7KCU4_PAPSO</name>
<feature type="region of interest" description="Disordered" evidence="3">
    <location>
        <begin position="178"/>
        <end position="242"/>
    </location>
</feature>
<protein>
    <submittedName>
        <fullName evidence="4">Uncharacterized protein</fullName>
    </submittedName>
</protein>
<dbReference type="GO" id="GO:0005634">
    <property type="term" value="C:nucleus"/>
    <property type="evidence" value="ECO:0007669"/>
    <property type="project" value="UniProtKB-SubCell"/>
</dbReference>
<keyword evidence="5" id="KW-1185">Reference proteome</keyword>
<dbReference type="STRING" id="3469.A0A4Y7KCU4"/>
<keyword evidence="2" id="KW-0539">Nucleus</keyword>
<feature type="compositionally biased region" description="Acidic residues" evidence="3">
    <location>
        <begin position="179"/>
        <end position="193"/>
    </location>
</feature>
<reference evidence="4 5" key="1">
    <citation type="journal article" date="2018" name="Science">
        <title>The opium poppy genome and morphinan production.</title>
        <authorList>
            <person name="Guo L."/>
            <person name="Winzer T."/>
            <person name="Yang X."/>
            <person name="Li Y."/>
            <person name="Ning Z."/>
            <person name="He Z."/>
            <person name="Teodor R."/>
            <person name="Lu Y."/>
            <person name="Bowser T.A."/>
            <person name="Graham I.A."/>
            <person name="Ye K."/>
        </authorList>
    </citation>
    <scope>NUCLEOTIDE SEQUENCE [LARGE SCALE GENOMIC DNA]</scope>
    <source>
        <strain evidence="5">cv. HN1</strain>
        <tissue evidence="4">Leaves</tissue>
    </source>
</reference>
<dbReference type="EMBL" id="CM010721">
    <property type="protein sequence ID" value="RZC71204.1"/>
    <property type="molecule type" value="Genomic_DNA"/>
</dbReference>
<feature type="compositionally biased region" description="Basic residues" evidence="3">
    <location>
        <begin position="217"/>
        <end position="228"/>
    </location>
</feature>
<dbReference type="PANTHER" id="PTHR33172">
    <property type="entry name" value="OS08G0516900 PROTEIN"/>
    <property type="match status" value="1"/>
</dbReference>
<proteinExistence type="predicted"/>
<dbReference type="Proteomes" id="UP000316621">
    <property type="component" value="Chromosome 7"/>
</dbReference>
<evidence type="ECO:0000256" key="3">
    <source>
        <dbReference type="SAM" id="MobiDB-lite"/>
    </source>
</evidence>
<dbReference type="GO" id="GO:0006950">
    <property type="term" value="P:response to stress"/>
    <property type="evidence" value="ECO:0007669"/>
    <property type="project" value="UniProtKB-ARBA"/>
</dbReference>
<dbReference type="InterPro" id="IPR051992">
    <property type="entry name" value="OxStress_Response_Reg"/>
</dbReference>
<dbReference type="AlphaFoldDB" id="A0A4Y7KCU4"/>
<evidence type="ECO:0000313" key="4">
    <source>
        <dbReference type="EMBL" id="RZC71204.1"/>
    </source>
</evidence>
<evidence type="ECO:0000313" key="5">
    <source>
        <dbReference type="Proteomes" id="UP000316621"/>
    </source>
</evidence>
<comment type="subcellular location">
    <subcellularLocation>
        <location evidence="1">Nucleus</location>
    </subcellularLocation>
</comment>
<sequence>MSLVFDSSREVSVGPTVGFQGGGGGSSSAPTAYVSNKHRLSLSSSSSSSSSSNEEEITRISCFSVDPDLSSDNSSVDGFDDSEDDDENEAGSKNLNGALSSMDSLEDSLPIKRGLSNYFAGKSKSFGNLSEVTTVNSLVKTENPFNKRRRTLIAYKLSRSRNFYSSANPISMPLLTLHEDEDYQQEQQDEESDSDRNNKDDESEEDSDSSNSYISNRNHRERKIKSYKPTRSFSLTDLHENV</sequence>
<evidence type="ECO:0000256" key="1">
    <source>
        <dbReference type="ARBA" id="ARBA00004123"/>
    </source>
</evidence>
<feature type="compositionally biased region" description="Low complexity" evidence="3">
    <location>
        <begin position="41"/>
        <end position="52"/>
    </location>
</feature>
<gene>
    <name evidence="4" type="ORF">C5167_034424</name>
</gene>
<evidence type="ECO:0000256" key="2">
    <source>
        <dbReference type="ARBA" id="ARBA00023242"/>
    </source>
</evidence>
<dbReference type="OMA" id="FKSQSCF"/>
<accession>A0A4Y7KCU4</accession>
<feature type="compositionally biased region" description="Acidic residues" evidence="3">
    <location>
        <begin position="78"/>
        <end position="89"/>
    </location>
</feature>